<dbReference type="PANTHER" id="PTHR46289:SF14">
    <property type="entry name" value="DUF4371 DOMAIN-CONTAINING PROTEIN"/>
    <property type="match status" value="1"/>
</dbReference>
<dbReference type="GO" id="GO:0046983">
    <property type="term" value="F:protein dimerization activity"/>
    <property type="evidence" value="ECO:0007669"/>
    <property type="project" value="InterPro"/>
</dbReference>
<protein>
    <submittedName>
        <fullName evidence="3">Zinc finger MYM-type protein 1-like</fullName>
    </submittedName>
</protein>
<dbReference type="AlphaFoldDB" id="A0A6G0VKA0"/>
<gene>
    <name evidence="3" type="ORF">FWK35_00038351</name>
</gene>
<evidence type="ECO:0000313" key="4">
    <source>
        <dbReference type="Proteomes" id="UP000478052"/>
    </source>
</evidence>
<feature type="domain" description="HAT C-terminal dimerisation" evidence="2">
    <location>
        <begin position="226"/>
        <end position="302"/>
    </location>
</feature>
<dbReference type="OrthoDB" id="6613683at2759"/>
<feature type="chain" id="PRO_5026304056" evidence="1">
    <location>
        <begin position="24"/>
        <end position="328"/>
    </location>
</feature>
<dbReference type="Pfam" id="PF05699">
    <property type="entry name" value="Dimer_Tnp_hAT"/>
    <property type="match status" value="1"/>
</dbReference>
<organism evidence="3 4">
    <name type="scientific">Aphis craccivora</name>
    <name type="common">Cowpea aphid</name>
    <dbReference type="NCBI Taxonomy" id="307492"/>
    <lineage>
        <taxon>Eukaryota</taxon>
        <taxon>Metazoa</taxon>
        <taxon>Ecdysozoa</taxon>
        <taxon>Arthropoda</taxon>
        <taxon>Hexapoda</taxon>
        <taxon>Insecta</taxon>
        <taxon>Pterygota</taxon>
        <taxon>Neoptera</taxon>
        <taxon>Paraneoptera</taxon>
        <taxon>Hemiptera</taxon>
        <taxon>Sternorrhyncha</taxon>
        <taxon>Aphidomorpha</taxon>
        <taxon>Aphidoidea</taxon>
        <taxon>Aphididae</taxon>
        <taxon>Aphidini</taxon>
        <taxon>Aphis</taxon>
        <taxon>Aphis</taxon>
    </lineage>
</organism>
<keyword evidence="4" id="KW-1185">Reference proteome</keyword>
<dbReference type="InterPro" id="IPR012337">
    <property type="entry name" value="RNaseH-like_sf"/>
</dbReference>
<dbReference type="PANTHER" id="PTHR46289">
    <property type="entry name" value="52 KDA REPRESSOR OF THE INHIBITOR OF THE PROTEIN KINASE-LIKE PROTEIN-RELATED"/>
    <property type="match status" value="1"/>
</dbReference>
<evidence type="ECO:0000259" key="2">
    <source>
        <dbReference type="Pfam" id="PF05699"/>
    </source>
</evidence>
<evidence type="ECO:0000313" key="3">
    <source>
        <dbReference type="EMBL" id="KAF0684001.1"/>
    </source>
</evidence>
<evidence type="ECO:0000256" key="1">
    <source>
        <dbReference type="SAM" id="SignalP"/>
    </source>
</evidence>
<sequence>IAACIAVKRTLPIILLLLNKVSLETKCEKSLEASSLLDHINFEFLFCLHLFCETLHELQIVSDYLQKSDSDLSSSSSLVNALILHLNEYRNDIEKFSILIKEVNLTAKNNNIKNLETQKLVRTKKLPANLAYYLTETISESRKIQNYDDLRLMIFYPVIDRIVNELNRRFKINSPILNGISSLNPKNSTFLNFDNILPFARHYGVDTDSLEVELKLLPKLIKRQKEENNYEIKTILDFAKLLDNYKMAFSETFILCKIAIIIPPSSAGVERTFSSLRQIKTYLRNHMCNEKLTSVAILKIEKRISKSLNLDIVVDKFASIHNNRRIVL</sequence>
<comment type="caution">
    <text evidence="3">The sequence shown here is derived from an EMBL/GenBank/DDBJ whole genome shotgun (WGS) entry which is preliminary data.</text>
</comment>
<dbReference type="InterPro" id="IPR008906">
    <property type="entry name" value="HATC_C_dom"/>
</dbReference>
<reference evidence="3 4" key="1">
    <citation type="submission" date="2019-08" db="EMBL/GenBank/DDBJ databases">
        <title>Whole genome of Aphis craccivora.</title>
        <authorList>
            <person name="Voronova N.V."/>
            <person name="Shulinski R.S."/>
            <person name="Bandarenka Y.V."/>
            <person name="Zhorov D.G."/>
            <person name="Warner D."/>
        </authorList>
    </citation>
    <scope>NUCLEOTIDE SEQUENCE [LARGE SCALE GENOMIC DNA]</scope>
    <source>
        <strain evidence="3">180601</strain>
        <tissue evidence="3">Whole Body</tissue>
    </source>
</reference>
<dbReference type="SUPFAM" id="SSF53098">
    <property type="entry name" value="Ribonuclease H-like"/>
    <property type="match status" value="1"/>
</dbReference>
<name>A0A6G0VKA0_APHCR</name>
<dbReference type="EMBL" id="VUJU01017295">
    <property type="protein sequence ID" value="KAF0684001.1"/>
    <property type="molecule type" value="Genomic_DNA"/>
</dbReference>
<dbReference type="Proteomes" id="UP000478052">
    <property type="component" value="Unassembled WGS sequence"/>
</dbReference>
<feature type="signal peptide" evidence="1">
    <location>
        <begin position="1"/>
        <end position="23"/>
    </location>
</feature>
<proteinExistence type="predicted"/>
<keyword evidence="1" id="KW-0732">Signal</keyword>
<accession>A0A6G0VKA0</accession>
<dbReference type="InterPro" id="IPR052958">
    <property type="entry name" value="IFN-induced_PKR_regulator"/>
</dbReference>
<feature type="non-terminal residue" evidence="3">
    <location>
        <position position="1"/>
    </location>
</feature>